<keyword evidence="4" id="KW-0998">Cell outer membrane</keyword>
<dbReference type="EMBL" id="HE681424">
    <property type="protein sequence ID" value="CCG19189.1"/>
    <property type="molecule type" value="Genomic_DNA"/>
</dbReference>
<dbReference type="PANTHER" id="PTHR38098">
    <property type="entry name" value="LPS-ASSEMBLY LIPOPROTEIN LPTE"/>
    <property type="match status" value="1"/>
</dbReference>
<dbReference type="BioCyc" id="TASI1091495:G13GE-391-MONOMER"/>
<dbReference type="GO" id="GO:1990351">
    <property type="term" value="C:transporter complex"/>
    <property type="evidence" value="ECO:0007669"/>
    <property type="project" value="TreeGrafter"/>
</dbReference>
<evidence type="ECO:0008006" key="7">
    <source>
        <dbReference type="Google" id="ProtNLM"/>
    </source>
</evidence>
<keyword evidence="1" id="KW-0732">Signal</keyword>
<dbReference type="Pfam" id="PF04390">
    <property type="entry name" value="LptE"/>
    <property type="match status" value="1"/>
</dbReference>
<dbReference type="PANTHER" id="PTHR38098:SF1">
    <property type="entry name" value="LPS-ASSEMBLY LIPOPROTEIN LPTE"/>
    <property type="match status" value="1"/>
</dbReference>
<evidence type="ECO:0000313" key="6">
    <source>
        <dbReference type="EMBL" id="CCG19189.1"/>
    </source>
</evidence>
<dbReference type="GO" id="GO:0001530">
    <property type="term" value="F:lipopolysaccharide binding"/>
    <property type="evidence" value="ECO:0007669"/>
    <property type="project" value="TreeGrafter"/>
</dbReference>
<evidence type="ECO:0000256" key="3">
    <source>
        <dbReference type="ARBA" id="ARBA00023139"/>
    </source>
</evidence>
<dbReference type="GO" id="GO:0043165">
    <property type="term" value="P:Gram-negative-bacterium-type cell outer membrane assembly"/>
    <property type="evidence" value="ECO:0007669"/>
    <property type="project" value="InterPro"/>
</dbReference>
<keyword evidence="5" id="KW-0449">Lipoprotein</keyword>
<organism evidence="6">
    <name type="scientific">Taylorella asinigenitalis 14/45</name>
    <dbReference type="NCBI Taxonomy" id="1091495"/>
    <lineage>
        <taxon>Bacteria</taxon>
        <taxon>Pseudomonadati</taxon>
        <taxon>Pseudomonadota</taxon>
        <taxon>Betaproteobacteria</taxon>
        <taxon>Burkholderiales</taxon>
        <taxon>Alcaligenaceae</taxon>
        <taxon>Taylorella</taxon>
    </lineage>
</organism>
<dbReference type="AlphaFoldDB" id="I7IBQ1"/>
<keyword evidence="2" id="KW-0472">Membrane</keyword>
<dbReference type="Gene3D" id="3.30.160.150">
    <property type="entry name" value="Lipoprotein like domain"/>
    <property type="match status" value="1"/>
</dbReference>
<reference evidence="6" key="1">
    <citation type="journal article" date="2012" name="Vet. Microbiol.">
        <title>Comparative genomic analyses of the Taylorellae.</title>
        <authorList>
            <person name="Hauser H."/>
            <person name="Richter D.C."/>
            <person name="van Tonder A."/>
            <person name="Clark L."/>
            <person name="Preston A."/>
        </authorList>
    </citation>
    <scope>NUCLEOTIDE SEQUENCE</scope>
    <source>
        <strain evidence="6">14/45</strain>
    </source>
</reference>
<evidence type="ECO:0000256" key="1">
    <source>
        <dbReference type="ARBA" id="ARBA00022729"/>
    </source>
</evidence>
<dbReference type="KEGG" id="tat:KUM_0391"/>
<gene>
    <name evidence="6" type="ORF">KUM_0391</name>
</gene>
<protein>
    <recommendedName>
        <fullName evidence="7">LPS-assembly lipoprotein LptE</fullName>
    </recommendedName>
</protein>
<evidence type="ECO:0000256" key="5">
    <source>
        <dbReference type="ARBA" id="ARBA00023288"/>
    </source>
</evidence>
<sequence length="149" mass="17334">MRSEMHLPFNMMYTNLDSNSRFGVMLMRMLKTRSPNLKFVDNPKDAEIILKTSELRRERTPISLDALGKVEEYELYLELEFSLYDASNNILLPQSIISSTRIMPYDILQSSASDQESDFLYEDMEREIASKLFGRITASDISNNFLKKN</sequence>
<name>I7IBQ1_9BURK</name>
<proteinExistence type="predicted"/>
<dbReference type="GO" id="GO:0019867">
    <property type="term" value="C:outer membrane"/>
    <property type="evidence" value="ECO:0007669"/>
    <property type="project" value="InterPro"/>
</dbReference>
<evidence type="ECO:0000256" key="2">
    <source>
        <dbReference type="ARBA" id="ARBA00023136"/>
    </source>
</evidence>
<evidence type="ECO:0000256" key="4">
    <source>
        <dbReference type="ARBA" id="ARBA00023237"/>
    </source>
</evidence>
<dbReference type="InterPro" id="IPR007485">
    <property type="entry name" value="LPS_assembly_LptE"/>
</dbReference>
<dbReference type="GO" id="GO:0015920">
    <property type="term" value="P:lipopolysaccharide transport"/>
    <property type="evidence" value="ECO:0007669"/>
    <property type="project" value="TreeGrafter"/>
</dbReference>
<accession>I7IBQ1</accession>
<keyword evidence="3" id="KW-0564">Palmitate</keyword>
<dbReference type="HOGENOM" id="CLU_103309_0_2_4"/>